<feature type="transmembrane region" description="Helical" evidence="1">
    <location>
        <begin position="334"/>
        <end position="351"/>
    </location>
</feature>
<dbReference type="AlphaFoldDB" id="A0A2Z2NTU3"/>
<reference evidence="3 4" key="1">
    <citation type="submission" date="2016-12" db="EMBL/GenBank/DDBJ databases">
        <authorList>
            <person name="Song W.-J."/>
            <person name="Kurnit D.M."/>
        </authorList>
    </citation>
    <scope>NUCLEOTIDE SEQUENCE [LARGE SCALE GENOMIC DNA]</scope>
    <source>
        <strain evidence="3 4">IMCC3135</strain>
    </source>
</reference>
<organism evidence="3 4">
    <name type="scientific">Granulosicoccus antarcticus IMCC3135</name>
    <dbReference type="NCBI Taxonomy" id="1192854"/>
    <lineage>
        <taxon>Bacteria</taxon>
        <taxon>Pseudomonadati</taxon>
        <taxon>Pseudomonadota</taxon>
        <taxon>Gammaproteobacteria</taxon>
        <taxon>Chromatiales</taxon>
        <taxon>Granulosicoccaceae</taxon>
        <taxon>Granulosicoccus</taxon>
    </lineage>
</organism>
<feature type="domain" description="DUF2157" evidence="2">
    <location>
        <begin position="14"/>
        <end position="151"/>
    </location>
</feature>
<dbReference type="OrthoDB" id="7353197at2"/>
<feature type="transmembrane region" description="Helical" evidence="1">
    <location>
        <begin position="41"/>
        <end position="63"/>
    </location>
</feature>
<keyword evidence="1" id="KW-0472">Membrane</keyword>
<dbReference type="EMBL" id="CP018632">
    <property type="protein sequence ID" value="ASJ74729.1"/>
    <property type="molecule type" value="Genomic_DNA"/>
</dbReference>
<evidence type="ECO:0000313" key="4">
    <source>
        <dbReference type="Proteomes" id="UP000250079"/>
    </source>
</evidence>
<gene>
    <name evidence="3" type="ORF">IMCC3135_23300</name>
</gene>
<feature type="transmembrane region" description="Helical" evidence="1">
    <location>
        <begin position="173"/>
        <end position="193"/>
    </location>
</feature>
<dbReference type="KEGG" id="gai:IMCC3135_23300"/>
<feature type="transmembrane region" description="Helical" evidence="1">
    <location>
        <begin position="408"/>
        <end position="429"/>
    </location>
</feature>
<dbReference type="Proteomes" id="UP000250079">
    <property type="component" value="Chromosome"/>
</dbReference>
<feature type="transmembrane region" description="Helical" evidence="1">
    <location>
        <begin position="357"/>
        <end position="374"/>
    </location>
</feature>
<keyword evidence="1" id="KW-1133">Transmembrane helix</keyword>
<protein>
    <recommendedName>
        <fullName evidence="2">DUF2157 domain-containing protein</fullName>
    </recommendedName>
</protein>
<feature type="transmembrane region" description="Helical" evidence="1">
    <location>
        <begin position="224"/>
        <end position="242"/>
    </location>
</feature>
<dbReference type="Pfam" id="PF09925">
    <property type="entry name" value="DUF2157"/>
    <property type="match status" value="1"/>
</dbReference>
<feature type="transmembrane region" description="Helical" evidence="1">
    <location>
        <begin position="200"/>
        <end position="218"/>
    </location>
</feature>
<keyword evidence="1" id="KW-0812">Transmembrane</keyword>
<feature type="transmembrane region" description="Helical" evidence="1">
    <location>
        <begin position="75"/>
        <end position="93"/>
    </location>
</feature>
<name>A0A2Z2NTU3_9GAMM</name>
<feature type="transmembrane region" description="Helical" evidence="1">
    <location>
        <begin position="293"/>
        <end position="314"/>
    </location>
</feature>
<feature type="transmembrane region" description="Helical" evidence="1">
    <location>
        <begin position="105"/>
        <end position="122"/>
    </location>
</feature>
<dbReference type="InterPro" id="IPR018677">
    <property type="entry name" value="DUF2157"/>
</dbReference>
<keyword evidence="4" id="KW-1185">Reference proteome</keyword>
<accession>A0A2Z2NTU3</accession>
<evidence type="ECO:0000256" key="1">
    <source>
        <dbReference type="SAM" id="Phobius"/>
    </source>
</evidence>
<evidence type="ECO:0000313" key="3">
    <source>
        <dbReference type="EMBL" id="ASJ74729.1"/>
    </source>
</evidence>
<dbReference type="RefSeq" id="WP_088919723.1">
    <property type="nucleotide sequence ID" value="NZ_CP018632.1"/>
</dbReference>
<feature type="transmembrane region" description="Helical" evidence="1">
    <location>
        <begin position="134"/>
        <end position="167"/>
    </location>
</feature>
<proteinExistence type="predicted"/>
<evidence type="ECO:0000259" key="2">
    <source>
        <dbReference type="Pfam" id="PF09925"/>
    </source>
</evidence>
<sequence length="440" mass="48639">MSKHAAWLHAELSQWMRDGLVDETTAKAIASRYPINHGLSWGLFILTAIGAIIFGLGIILFLANNWAGMPKSAKLFLVFAALALSHGIALWLRRKRPHQLNLIEGFHLVGTMMFGSGIWLIAQIYNLSEHYPTALLVWGLGALAMAWALPSVIQALLACILISVWGLSETLDFQNVHLASIALVAIGIVPLAWNQRSRTLLLFGLVSLMGLSFINIGNFLSYSIIFNLLFAVSLMLIAAAYLAQRTQFPGSDSVLRGVGVIIYGVSLFMLTFVNDFVSNIQRLPYNPDASWQGIITVQWAVLALAVIIWCFMVLPPVIRKLRLDTATTKTFQHYLVLASLLTLIAHDLGWFDGQPYIPAILYNVILASHSVLLIIRGTDNLHGKQVSLGCLMLVGLIMARFNDMFDSLLLRALAFVLIGTLLFIIGHYYSKSKMRGLNHA</sequence>
<feature type="transmembrane region" description="Helical" evidence="1">
    <location>
        <begin position="254"/>
        <end position="273"/>
    </location>
</feature>